<evidence type="ECO:0000313" key="3">
    <source>
        <dbReference type="Proteomes" id="UP000604825"/>
    </source>
</evidence>
<accession>A0A811R8S9</accession>
<feature type="compositionally biased region" description="Polar residues" evidence="1">
    <location>
        <begin position="68"/>
        <end position="78"/>
    </location>
</feature>
<dbReference type="GO" id="GO:0010089">
    <property type="term" value="P:xylem development"/>
    <property type="evidence" value="ECO:0007669"/>
    <property type="project" value="InterPro"/>
</dbReference>
<dbReference type="PANTHER" id="PTHR33974:SF19">
    <property type="match status" value="1"/>
</dbReference>
<dbReference type="PANTHER" id="PTHR33974">
    <property type="entry name" value="VASCULAR-RELATED UNKNOWN PROTEIN 1-RELATED"/>
    <property type="match status" value="1"/>
</dbReference>
<reference evidence="2" key="1">
    <citation type="submission" date="2020-10" db="EMBL/GenBank/DDBJ databases">
        <authorList>
            <person name="Han B."/>
            <person name="Lu T."/>
            <person name="Zhao Q."/>
            <person name="Huang X."/>
            <person name="Zhao Y."/>
        </authorList>
    </citation>
    <scope>NUCLEOTIDE SEQUENCE</scope>
</reference>
<feature type="compositionally biased region" description="Polar residues" evidence="1">
    <location>
        <begin position="119"/>
        <end position="128"/>
    </location>
</feature>
<dbReference type="EMBL" id="CAJGYO010000013">
    <property type="protein sequence ID" value="CAD6266547.1"/>
    <property type="molecule type" value="Genomic_DNA"/>
</dbReference>
<name>A0A811R8S9_9POAL</name>
<feature type="compositionally biased region" description="Polar residues" evidence="1">
    <location>
        <begin position="1"/>
        <end position="12"/>
    </location>
</feature>
<protein>
    <submittedName>
        <fullName evidence="2">Uncharacterized protein</fullName>
    </submittedName>
</protein>
<feature type="region of interest" description="Disordered" evidence="1">
    <location>
        <begin position="94"/>
        <end position="128"/>
    </location>
</feature>
<evidence type="ECO:0000313" key="2">
    <source>
        <dbReference type="EMBL" id="CAD6266547.1"/>
    </source>
</evidence>
<dbReference type="AlphaFoldDB" id="A0A811R8S9"/>
<dbReference type="OrthoDB" id="779856at2759"/>
<feature type="compositionally biased region" description="Low complexity" evidence="1">
    <location>
        <begin position="13"/>
        <end position="32"/>
    </location>
</feature>
<sequence>MENSGEDLSSTASHSFSGDGGSASSEESGWTSYIDYFMETQQQQRRKEEVSRRAGDPSTDDAGAGRRCSSTSECSSDTGVGASTWLPLIELTRDSDATHHQTKVNSCDEISRSKRKSTGSDVNGANTTIDTSIKEDSAYDNNELMRKKGLCLVPMSAFHV</sequence>
<dbReference type="InterPro" id="IPR039280">
    <property type="entry name" value="VUP"/>
</dbReference>
<dbReference type="Proteomes" id="UP000604825">
    <property type="component" value="Unassembled WGS sequence"/>
</dbReference>
<feature type="region of interest" description="Disordered" evidence="1">
    <location>
        <begin position="1"/>
        <end position="81"/>
    </location>
</feature>
<organism evidence="2 3">
    <name type="scientific">Miscanthus lutarioriparius</name>
    <dbReference type="NCBI Taxonomy" id="422564"/>
    <lineage>
        <taxon>Eukaryota</taxon>
        <taxon>Viridiplantae</taxon>
        <taxon>Streptophyta</taxon>
        <taxon>Embryophyta</taxon>
        <taxon>Tracheophyta</taxon>
        <taxon>Spermatophyta</taxon>
        <taxon>Magnoliopsida</taxon>
        <taxon>Liliopsida</taxon>
        <taxon>Poales</taxon>
        <taxon>Poaceae</taxon>
        <taxon>PACMAD clade</taxon>
        <taxon>Panicoideae</taxon>
        <taxon>Andropogonodae</taxon>
        <taxon>Andropogoneae</taxon>
        <taxon>Saccharinae</taxon>
        <taxon>Miscanthus</taxon>
    </lineage>
</organism>
<evidence type="ECO:0000256" key="1">
    <source>
        <dbReference type="SAM" id="MobiDB-lite"/>
    </source>
</evidence>
<gene>
    <name evidence="2" type="ORF">NCGR_LOCUS49852</name>
</gene>
<keyword evidence="3" id="KW-1185">Reference proteome</keyword>
<comment type="caution">
    <text evidence="2">The sequence shown here is derived from an EMBL/GenBank/DDBJ whole genome shotgun (WGS) entry which is preliminary data.</text>
</comment>
<feature type="compositionally biased region" description="Basic and acidic residues" evidence="1">
    <location>
        <begin position="45"/>
        <end position="55"/>
    </location>
</feature>
<proteinExistence type="predicted"/>